<dbReference type="PANTHER" id="PTHR39461">
    <property type="entry name" value="LEA DOMAIN PROTEIN (AFU_ORTHOLOGUE AFUA_8G04920)"/>
    <property type="match status" value="1"/>
</dbReference>
<reference evidence="2 3" key="1">
    <citation type="journal article" date="2018" name="BMC Genomics">
        <title>Genomic evidence for intraspecific hybridization in a clonal and extremely halotolerant yeast.</title>
        <authorList>
            <person name="Gostincar C."/>
            <person name="Stajich J.E."/>
            <person name="Zupancic J."/>
            <person name="Zalar P."/>
            <person name="Gunde-Cimerman N."/>
        </authorList>
    </citation>
    <scope>NUCLEOTIDE SEQUENCE [LARGE SCALE GENOMIC DNA]</scope>
    <source>
        <strain evidence="2 3">EXF-171</strain>
    </source>
</reference>
<feature type="region of interest" description="Disordered" evidence="1">
    <location>
        <begin position="363"/>
        <end position="382"/>
    </location>
</feature>
<feature type="region of interest" description="Disordered" evidence="1">
    <location>
        <begin position="42"/>
        <end position="207"/>
    </location>
</feature>
<protein>
    <submittedName>
        <fullName evidence="2">Uncharacterized protein</fullName>
    </submittedName>
</protein>
<evidence type="ECO:0000313" key="3">
    <source>
        <dbReference type="Proteomes" id="UP000281468"/>
    </source>
</evidence>
<feature type="compositionally biased region" description="Polar residues" evidence="1">
    <location>
        <begin position="425"/>
        <end position="437"/>
    </location>
</feature>
<feature type="compositionally biased region" description="Low complexity" evidence="1">
    <location>
        <begin position="975"/>
        <end position="986"/>
    </location>
</feature>
<feature type="compositionally biased region" description="Polar residues" evidence="1">
    <location>
        <begin position="697"/>
        <end position="711"/>
    </location>
</feature>
<name>A0A3M7G9K4_HORWE</name>
<feature type="region of interest" description="Disordered" evidence="1">
    <location>
        <begin position="609"/>
        <end position="845"/>
    </location>
</feature>
<comment type="caution">
    <text evidence="2">The sequence shown here is derived from an EMBL/GenBank/DDBJ whole genome shotgun (WGS) entry which is preliminary data.</text>
</comment>
<gene>
    <name evidence="2" type="ORF">D0862_07870</name>
</gene>
<evidence type="ECO:0000256" key="1">
    <source>
        <dbReference type="SAM" id="MobiDB-lite"/>
    </source>
</evidence>
<dbReference type="EMBL" id="QWIQ01000254">
    <property type="protein sequence ID" value="RMY97840.1"/>
    <property type="molecule type" value="Genomic_DNA"/>
</dbReference>
<feature type="region of interest" description="Disordered" evidence="1">
    <location>
        <begin position="267"/>
        <end position="341"/>
    </location>
</feature>
<feature type="compositionally biased region" description="Polar residues" evidence="1">
    <location>
        <begin position="312"/>
        <end position="323"/>
    </location>
</feature>
<dbReference type="VEuPathDB" id="FungiDB:BTJ68_15260"/>
<accession>A0A3M7G9K4</accession>
<dbReference type="Pfam" id="PF12396">
    <property type="entry name" value="DUF3659"/>
    <property type="match status" value="1"/>
</dbReference>
<feature type="compositionally biased region" description="Polar residues" evidence="1">
    <location>
        <begin position="363"/>
        <end position="380"/>
    </location>
</feature>
<feature type="region of interest" description="Disordered" evidence="1">
    <location>
        <begin position="966"/>
        <end position="1019"/>
    </location>
</feature>
<dbReference type="InterPro" id="IPR022124">
    <property type="entry name" value="DUF3659"/>
</dbReference>
<dbReference type="AlphaFoldDB" id="A0A3M7G9K4"/>
<feature type="compositionally biased region" description="Basic and acidic residues" evidence="1">
    <location>
        <begin position="61"/>
        <end position="72"/>
    </location>
</feature>
<feature type="compositionally biased region" description="Polar residues" evidence="1">
    <location>
        <begin position="902"/>
        <end position="926"/>
    </location>
</feature>
<feature type="compositionally biased region" description="Polar residues" evidence="1">
    <location>
        <begin position="125"/>
        <end position="142"/>
    </location>
</feature>
<evidence type="ECO:0000313" key="2">
    <source>
        <dbReference type="EMBL" id="RMY97840.1"/>
    </source>
</evidence>
<sequence length="1019" mass="110673">MILAAVLESQLHHDLRLTARCFSTRFVQVAITLIPTWEPVLPHRGQSSGLGASTGARTRYKRVDAKDSEKPEGAGGEEPAPAPYRHIPKHAGSDAASGSTEKATREKIRAASQNRISAQARDYATANSGSVQNTAHSAQQGLLSPPAFSGQYPGAPRSPRAHLQRNQSAEAFVTDPDAPPMPTSPNLSAGRNYSGSGPTRNDYFGSSYQRPSFDSPIMGNIKMQTAARDRGYLPPHYSGDSGYGSVVHSRAPSEQMAFADVNGHQLPRTNSGFLPELNLGDELGQEPAWSEGSRDFSAPHSPKKAPEGVLKSSKNYLERQTSQLDDSRSLKSSRSRSTLKLTRFENAPELVTNNVQHDAQISHNQHATSMTEVRPESTTLPERELTANAVPKEHYATNYSHPSFSPPERHSTPPLQRLPDHQAHYRSSSPLPSSNQAPDFRYPSPPPGERRDPIERVVSPLPLDDSAPLLSRLEGFKVNKRGIVLDEEGDPIGELFEGDILDCVRQKVNSIGDVLDENGTVVGRVRPLRRSEITPMMRVSSPAPSIQQQYAHMYIPRPMSPALSIRSREAQQEVFTPAWQKQSPHQRRPSLANELRDYLAQSNEAYDVTSPRAGATSQTVPAVELPAQEMERGRDQAHEEELPIFDHSDAFMPPSMMKPPAIPIRSAQRPETPPPSLSPQVKEPQEAETEHSAWLPPTNQAFSEAETQPENEMSKEVNEPNIQHADALPTTQQSEAQPAAPNPASAIESPLPAVNASQAPKSPRLLARSASDSNMSILTKSYSKPTVSSVPEDSQLQEDDRSPARFSYKGQIPAGENPMQGRLAPPRSLGAMSPPPSFHIPNQNHPQMSTISSMPFQAPMAAHYSSAGRLGAPRSFSTGAPGPRPFSGRTAHSFHAPMRRSPLSSHENSPPESDQGSDGDKNSQFNGMYGHNRQPSVRTMHSTYSIPSAAGTVNKPRTYFTHGGKVTVQSGESGATAAAKMAAVNKTAEESKPAAASSGPERTPTKKKSRFSLGFGKKS</sequence>
<feature type="region of interest" description="Disordered" evidence="1">
    <location>
        <begin position="388"/>
        <end position="454"/>
    </location>
</feature>
<organism evidence="2 3">
    <name type="scientific">Hortaea werneckii</name>
    <name type="common">Black yeast</name>
    <name type="synonym">Cladosporium werneckii</name>
    <dbReference type="NCBI Taxonomy" id="91943"/>
    <lineage>
        <taxon>Eukaryota</taxon>
        <taxon>Fungi</taxon>
        <taxon>Dikarya</taxon>
        <taxon>Ascomycota</taxon>
        <taxon>Pezizomycotina</taxon>
        <taxon>Dothideomycetes</taxon>
        <taxon>Dothideomycetidae</taxon>
        <taxon>Mycosphaerellales</taxon>
        <taxon>Teratosphaeriaceae</taxon>
        <taxon>Hortaea</taxon>
    </lineage>
</organism>
<feature type="compositionally biased region" description="Low complexity" evidence="1">
    <location>
        <begin position="330"/>
        <end position="341"/>
    </location>
</feature>
<dbReference type="PANTHER" id="PTHR39461:SF1">
    <property type="entry name" value="LEA DOMAIN PROTEIN (AFU_ORTHOLOGUE AFUA_8G04920)"/>
    <property type="match status" value="1"/>
</dbReference>
<feature type="compositionally biased region" description="Polar residues" evidence="1">
    <location>
        <begin position="770"/>
        <end position="794"/>
    </location>
</feature>
<proteinExistence type="predicted"/>
<dbReference type="Proteomes" id="UP000281468">
    <property type="component" value="Unassembled WGS sequence"/>
</dbReference>
<feature type="region of interest" description="Disordered" evidence="1">
    <location>
        <begin position="872"/>
        <end position="935"/>
    </location>
</feature>
<feature type="compositionally biased region" description="Polar residues" evidence="1">
    <location>
        <begin position="184"/>
        <end position="207"/>
    </location>
</feature>
<feature type="compositionally biased region" description="Basic and acidic residues" evidence="1">
    <location>
        <begin position="629"/>
        <end position="649"/>
    </location>
</feature>